<feature type="domain" description="Polypeptide-transport-associated ShlB-type" evidence="1">
    <location>
        <begin position="161"/>
        <end position="233"/>
    </location>
</feature>
<dbReference type="Proteomes" id="UP000249467">
    <property type="component" value="Unassembled WGS sequence"/>
</dbReference>
<organism evidence="3 4">
    <name type="scientific">Pseudanabaena frigida</name>
    <dbReference type="NCBI Taxonomy" id="945775"/>
    <lineage>
        <taxon>Bacteria</taxon>
        <taxon>Bacillati</taxon>
        <taxon>Cyanobacteriota</taxon>
        <taxon>Cyanophyceae</taxon>
        <taxon>Pseudanabaenales</taxon>
        <taxon>Pseudanabaenaceae</taxon>
        <taxon>Pseudanabaena</taxon>
    </lineage>
</organism>
<dbReference type="PANTHER" id="PTHR10098">
    <property type="entry name" value="RAPSYN-RELATED"/>
    <property type="match status" value="1"/>
</dbReference>
<protein>
    <recommendedName>
        <fullName evidence="5">CHAT domain-containing protein</fullName>
    </recommendedName>
</protein>
<evidence type="ECO:0000313" key="4">
    <source>
        <dbReference type="Proteomes" id="UP000249467"/>
    </source>
</evidence>
<comment type="caution">
    <text evidence="3">The sequence shown here is derived from an EMBL/GenBank/DDBJ whole genome shotgun (WGS) entry which is preliminary data.</text>
</comment>
<evidence type="ECO:0008006" key="5">
    <source>
        <dbReference type="Google" id="ProtNLM"/>
    </source>
</evidence>
<dbReference type="InterPro" id="IPR013686">
    <property type="entry name" value="Polypept-transport_assoc_ShlB"/>
</dbReference>
<dbReference type="SUPFAM" id="SSF48452">
    <property type="entry name" value="TPR-like"/>
    <property type="match status" value="1"/>
</dbReference>
<dbReference type="Pfam" id="PF13181">
    <property type="entry name" value="TPR_8"/>
    <property type="match status" value="2"/>
</dbReference>
<gene>
    <name evidence="3" type="ORF">DCF19_09035</name>
</gene>
<evidence type="ECO:0000259" key="1">
    <source>
        <dbReference type="Pfam" id="PF08479"/>
    </source>
</evidence>
<dbReference type="InterPro" id="IPR019734">
    <property type="entry name" value="TPR_rpt"/>
</dbReference>
<dbReference type="Gene3D" id="3.10.20.310">
    <property type="entry name" value="membrane protein fhac"/>
    <property type="match status" value="3"/>
</dbReference>
<evidence type="ECO:0000259" key="2">
    <source>
        <dbReference type="Pfam" id="PF12770"/>
    </source>
</evidence>
<sequence>MLHQSKPFQRFKYSLSLFLCITLSEMVIGLFGASAIAEKLDVSRSISLQAQAIREKIKSELKPVSKETAKTSTPAEPEVPVLVAKVVIKTPKGQPALPSDLEQKAYDIIATKPGGTVTRTQLQADISAIFATGYFSNAQAEPEDTDIGVRVTFFLLPNPVLKSVTTQGTQVLEQNVVNHIFGSQIGKITNLKNIQVGVKELEKYYTDKGYVLAQVIDIKATPEGNINLVISEGAIESIHYAFINEEGKTVNKDGTPVVGSTTIANLINKYIVRKLKTKPRQAFNKNTVQLDLQNLYSLGLLEDLNIGLAPGTDPRKVIVTINVREKEFISLLSWSVGISNKTGAFTEIEYERPLIKSADTNNPQLIELLDELDRLDYEAVKLAKSDAIDSKMQALKIYRECLILAKAKKDLKIEFHVLFKIGRIYQSLNFLDKAIDFYNLAFTLAYLNELAIFGKSDNLAFYISIFPATQSSSYQSLGEYQQALILLSQVQSSLKKNYVGLLQNDNKSKIALFQALYHMQKAGFYYDLGEKELFHKNRQISIDLFRELFLKTRENLNKPKPSVNKNNIQISSENIQKSIFSVNENLQASIDSSNENFSIKKGEERSSVDEVLQLITSFFLGVNIDDPFQDSITTIKSNKKLDLDNSVRFSEATLKISLNQPLDKDKISDKYLSLKPIFGKQYLEIGENEISLNYFYQSLKDLEANLKKLAKENLSPSDNINTSLQESLQGIGDALSNLDKKLEAIKYYKKAISISNNPKSKAIIFGKIGKIQQDLGQFNQSIQSFNESLLISRKTANLKEEADSHLEIAIIERARNNLARSITQIETAIKIIESEPLPLDIPIQDTSLSNRKQFKSYVDLASYFTARKKFYDFYIDLLMQLHKQNPNNVHQQQALQVSEQSRGRSLLALFNSSNRNDSNSIRSNTDKRVKGLERTLKLSEIQQQILDNDSVLLEYSLGEERSYLFVVSKTDIQSYELSKRSDIEDSARNFYNFLTVPSLRVRSTKAAKAGQELSQMLLGAAANRIANKRLLIVADGILQYIPFSALPSPTLNPDKQALSDSLISQHEIVMLPSASVFAALRKNKPSDLSPSKTLLIFADPVFGYADDRMVSKSSQPQSTKKQLPLADGSQPLLDEIRVEQLYPRLPSTQIEADQISSLLPATNVTQLTGSAASRQAAIDPAVVQYRIIHFATHGTLDTKFPERSGMVLSLLNESGDLQQRSLLSTPDVFNLKLSADLVVLSGCRTGLGKEINGEGLIGLTGGFMYAGAKSVVVSLWSVDDAATAELMKLFYKGMLQDKLPASQALRKAQLEIRKDPRWQNPFYWAGFILQGEWK</sequence>
<evidence type="ECO:0000313" key="3">
    <source>
        <dbReference type="EMBL" id="PZO41694.1"/>
    </source>
</evidence>
<dbReference type="SMART" id="SM00028">
    <property type="entry name" value="TPR"/>
    <property type="match status" value="4"/>
</dbReference>
<reference evidence="3 4" key="1">
    <citation type="submission" date="2018-04" db="EMBL/GenBank/DDBJ databases">
        <authorList>
            <person name="Go L.Y."/>
            <person name="Mitchell J.A."/>
        </authorList>
    </citation>
    <scope>NUCLEOTIDE SEQUENCE [LARGE SCALE GENOMIC DNA]</scope>
    <source>
        <strain evidence="3">ULC066bin1</strain>
    </source>
</reference>
<dbReference type="Pfam" id="PF08479">
    <property type="entry name" value="POTRA_2"/>
    <property type="match status" value="1"/>
</dbReference>
<feature type="domain" description="CHAT" evidence="2">
    <location>
        <begin position="1008"/>
        <end position="1332"/>
    </location>
</feature>
<accession>A0A2W4W9B4</accession>
<dbReference type="Gene3D" id="1.25.40.10">
    <property type="entry name" value="Tetratricopeptide repeat domain"/>
    <property type="match status" value="2"/>
</dbReference>
<reference evidence="3 4" key="2">
    <citation type="submission" date="2018-06" db="EMBL/GenBank/DDBJ databases">
        <title>Metagenomic assembly of (sub)arctic Cyanobacteria and their associated microbiome from non-axenic cultures.</title>
        <authorList>
            <person name="Baurain D."/>
        </authorList>
    </citation>
    <scope>NUCLEOTIDE SEQUENCE [LARGE SCALE GENOMIC DNA]</scope>
    <source>
        <strain evidence="3">ULC066bin1</strain>
    </source>
</reference>
<dbReference type="EMBL" id="QBML01000010">
    <property type="protein sequence ID" value="PZO41694.1"/>
    <property type="molecule type" value="Genomic_DNA"/>
</dbReference>
<name>A0A2W4W9B4_9CYAN</name>
<proteinExistence type="predicted"/>
<dbReference type="InterPro" id="IPR011990">
    <property type="entry name" value="TPR-like_helical_dom_sf"/>
</dbReference>
<dbReference type="Pfam" id="PF12770">
    <property type="entry name" value="CHAT"/>
    <property type="match status" value="1"/>
</dbReference>
<dbReference type="InterPro" id="IPR024983">
    <property type="entry name" value="CHAT_dom"/>
</dbReference>